<reference evidence="2" key="1">
    <citation type="submission" date="2021-01" db="EMBL/GenBank/DDBJ databases">
        <authorList>
            <person name="Corre E."/>
            <person name="Pelletier E."/>
            <person name="Niang G."/>
            <person name="Scheremetjew M."/>
            <person name="Finn R."/>
            <person name="Kale V."/>
            <person name="Holt S."/>
            <person name="Cochrane G."/>
            <person name="Meng A."/>
            <person name="Brown T."/>
            <person name="Cohen L."/>
        </authorList>
    </citation>
    <scope>NUCLEOTIDE SEQUENCE</scope>
    <source>
        <strain evidence="2">CCMP1594</strain>
    </source>
</reference>
<dbReference type="EMBL" id="HBJA01048672">
    <property type="protein sequence ID" value="CAE0806077.1"/>
    <property type="molecule type" value="Transcribed_RNA"/>
</dbReference>
<protein>
    <recommendedName>
        <fullName evidence="3">Secreted protein</fullName>
    </recommendedName>
</protein>
<feature type="chain" id="PRO_5031538603" description="Secreted protein" evidence="1">
    <location>
        <begin position="22"/>
        <end position="116"/>
    </location>
</feature>
<name>A0A7S4CTK1_9EUGL</name>
<evidence type="ECO:0008006" key="3">
    <source>
        <dbReference type="Google" id="ProtNLM"/>
    </source>
</evidence>
<dbReference type="AlphaFoldDB" id="A0A7S4CTK1"/>
<gene>
    <name evidence="2" type="ORF">EGYM00163_LOCUS17203</name>
</gene>
<keyword evidence="1" id="KW-0732">Signal</keyword>
<evidence type="ECO:0000313" key="2">
    <source>
        <dbReference type="EMBL" id="CAE0806077.1"/>
    </source>
</evidence>
<organism evidence="2">
    <name type="scientific">Eutreptiella gymnastica</name>
    <dbReference type="NCBI Taxonomy" id="73025"/>
    <lineage>
        <taxon>Eukaryota</taxon>
        <taxon>Discoba</taxon>
        <taxon>Euglenozoa</taxon>
        <taxon>Euglenida</taxon>
        <taxon>Spirocuta</taxon>
        <taxon>Euglenophyceae</taxon>
        <taxon>Eutreptiales</taxon>
        <taxon>Eutreptiaceae</taxon>
        <taxon>Eutreptiella</taxon>
    </lineage>
</organism>
<feature type="signal peptide" evidence="1">
    <location>
        <begin position="1"/>
        <end position="21"/>
    </location>
</feature>
<accession>A0A7S4CTK1</accession>
<evidence type="ECO:0000256" key="1">
    <source>
        <dbReference type="SAM" id="SignalP"/>
    </source>
</evidence>
<proteinExistence type="predicted"/>
<sequence>MCWSVALAILCAAVCLPRKRTQWDSVLFGMVALRRHGATDPPCAKAGGTPGEEWVLDAVWDPWNAMRGTGHNNAGHLLRSWCLCNGTCCTDILLCTRHKDGDTVGGPLVALLLPLF</sequence>